<organism evidence="2 3">
    <name type="scientific">Symbiobacterium thermophilum</name>
    <dbReference type="NCBI Taxonomy" id="2734"/>
    <lineage>
        <taxon>Bacteria</taxon>
        <taxon>Bacillati</taxon>
        <taxon>Bacillota</taxon>
        <taxon>Clostridia</taxon>
        <taxon>Eubacteriales</taxon>
        <taxon>Symbiobacteriaceae</taxon>
        <taxon>Symbiobacterium</taxon>
    </lineage>
</organism>
<reference evidence="2" key="1">
    <citation type="submission" date="2017-11" db="EMBL/GenBank/DDBJ databases">
        <title>Three new genomes from thermophilic consortium.</title>
        <authorList>
            <person name="Quaggio R."/>
            <person name="Amgarten D."/>
            <person name="Setubal J.C."/>
        </authorList>
    </citation>
    <scope>NUCLEOTIDE SEQUENCE</scope>
    <source>
        <strain evidence="2">ZCTH01-B2</strain>
    </source>
</reference>
<dbReference type="Proteomes" id="UP000732377">
    <property type="component" value="Unassembled WGS sequence"/>
</dbReference>
<dbReference type="EMBL" id="PIUK01000101">
    <property type="protein sequence ID" value="MBY6276698.1"/>
    <property type="molecule type" value="Genomic_DNA"/>
</dbReference>
<dbReference type="AlphaFoldDB" id="A0A953LGY2"/>
<dbReference type="SUPFAM" id="SSF55729">
    <property type="entry name" value="Acyl-CoA N-acyltransferases (Nat)"/>
    <property type="match status" value="1"/>
</dbReference>
<dbReference type="InterPro" id="IPR016181">
    <property type="entry name" value="Acyl_CoA_acyltransferase"/>
</dbReference>
<dbReference type="GO" id="GO:0016747">
    <property type="term" value="F:acyltransferase activity, transferring groups other than amino-acyl groups"/>
    <property type="evidence" value="ECO:0007669"/>
    <property type="project" value="InterPro"/>
</dbReference>
<dbReference type="PROSITE" id="PS51186">
    <property type="entry name" value="GNAT"/>
    <property type="match status" value="1"/>
</dbReference>
<dbReference type="Pfam" id="PF13302">
    <property type="entry name" value="Acetyltransf_3"/>
    <property type="match status" value="1"/>
</dbReference>
<dbReference type="InterPro" id="IPR000182">
    <property type="entry name" value="GNAT_dom"/>
</dbReference>
<dbReference type="PANTHER" id="PTHR43415:SF3">
    <property type="entry name" value="GNAT-FAMILY ACETYLTRANSFERASE"/>
    <property type="match status" value="1"/>
</dbReference>
<gene>
    <name evidence="2" type="ORF">CWE10_10880</name>
</gene>
<feature type="domain" description="N-acetyltransferase" evidence="1">
    <location>
        <begin position="10"/>
        <end position="174"/>
    </location>
</feature>
<evidence type="ECO:0000313" key="2">
    <source>
        <dbReference type="EMBL" id="MBY6276698.1"/>
    </source>
</evidence>
<proteinExistence type="predicted"/>
<evidence type="ECO:0000313" key="3">
    <source>
        <dbReference type="Proteomes" id="UP000732377"/>
    </source>
</evidence>
<protein>
    <submittedName>
        <fullName evidence="2">GNAT family N-acetyltransferase</fullName>
    </submittedName>
</protein>
<comment type="caution">
    <text evidence="2">The sequence shown here is derived from an EMBL/GenBank/DDBJ whole genome shotgun (WGS) entry which is preliminary data.</text>
</comment>
<dbReference type="RefSeq" id="WP_050742221.1">
    <property type="nucleotide sequence ID" value="NZ_JACSIR010000027.1"/>
</dbReference>
<accession>A0A953LGY2</accession>
<name>A0A953LGY2_SYMTR</name>
<dbReference type="Gene3D" id="3.40.630.30">
    <property type="match status" value="1"/>
</dbReference>
<evidence type="ECO:0000259" key="1">
    <source>
        <dbReference type="PROSITE" id="PS51186"/>
    </source>
</evidence>
<dbReference type="PANTHER" id="PTHR43415">
    <property type="entry name" value="SPERMIDINE N(1)-ACETYLTRANSFERASE"/>
    <property type="match status" value="1"/>
</dbReference>
<sequence>MAGVIWGEKAGIRPLRPTDAGTLYRFMTDPEVADLLYEEKAGPVPGPALLAFNVWLNQLAARPEWAIVDERERFIGVVRLWRVSERNRSAMLTIFIGERSCWGRGYGTDALRLVLRQAFGPMDLHRVELHVFDFNKRAIRAYEKAGFVHEGVRRQALRRGSRYHDILVMGITRREFYAREQQRAAARDQGASLE</sequence>